<evidence type="ECO:0000313" key="3">
    <source>
        <dbReference type="EMBL" id="KAG5509558.1"/>
    </source>
</evidence>
<feature type="compositionally biased region" description="Low complexity" evidence="1">
    <location>
        <begin position="414"/>
        <end position="440"/>
    </location>
</feature>
<dbReference type="KEGG" id="phet:94292290"/>
<feature type="region of interest" description="Disordered" evidence="1">
    <location>
        <begin position="142"/>
        <end position="174"/>
    </location>
</feature>
<accession>A0A836LIX6</accession>
<dbReference type="InterPro" id="IPR029071">
    <property type="entry name" value="Ubiquitin-like_domsf"/>
</dbReference>
<feature type="compositionally biased region" description="Low complexity" evidence="1">
    <location>
        <begin position="142"/>
        <end position="161"/>
    </location>
</feature>
<dbReference type="OrthoDB" id="267397at2759"/>
<dbReference type="GeneID" id="94292290"/>
<dbReference type="SUPFAM" id="SSF54236">
    <property type="entry name" value="Ubiquitin-like"/>
    <property type="match status" value="1"/>
</dbReference>
<keyword evidence="4" id="KW-1185">Reference proteome</keyword>
<proteinExistence type="predicted"/>
<dbReference type="Pfam" id="PF00240">
    <property type="entry name" value="ubiquitin"/>
    <property type="match status" value="1"/>
</dbReference>
<gene>
    <name evidence="3" type="ORF">JKF63_06263</name>
</gene>
<dbReference type="PROSITE" id="PS50053">
    <property type="entry name" value="UBIQUITIN_2"/>
    <property type="match status" value="1"/>
</dbReference>
<dbReference type="EMBL" id="JAFJZO010000013">
    <property type="protein sequence ID" value="KAG5509558.1"/>
    <property type="molecule type" value="Genomic_DNA"/>
</dbReference>
<feature type="compositionally biased region" description="Low complexity" evidence="1">
    <location>
        <begin position="304"/>
        <end position="314"/>
    </location>
</feature>
<feature type="region of interest" description="Disordered" evidence="1">
    <location>
        <begin position="813"/>
        <end position="854"/>
    </location>
</feature>
<sequence>MRIQIRGTAPYNSDDVVVEDNCTVAALRQSLMTTFNINATTHSIRLLYRGRLMQDSDSVSSYGVEEGNTVHVVVQPHQTVGGNNTGGEGPNTAPNQQQQQFTMLQPPFMTAGGYSQSYGSGNSFPWQPFASTITNSIAAAFQQQQQAPQGWSTSSAAPPATGSNPHMTFSYELAPNMPMSHGTAAAGGSGVAAAAAGATDTNITSVVSDTVNAITSQLPWLLSSALSNTFNVNAGAQQQQQQQQQQRPFTAGTTPGATVTPVNPTPGGADASTETANTMEQQQATGVRNDAPQGVSNEGENAHHSATTADAAASGQREAATAPRGATPWPSLNFTTAASPPQFGVFLGTPSTQVPPQQQPLRQSSVVHIHVHCTPEELDAIPERLRLLATRMSVENVTMRADTTDRNSHRQRTQQEQQQQEQQQQQQEQEPQQQQQQQQQSTPAAPQENNIQTPWINEAMSVTLETLGLPQLMQLSGGNYSVLVNVRASLQEQVQRRLAETSSSMDALVHVAQHEAKELSERIFNMPVIQSLMRQQATVAMSAGRTFEETSRRAGVFRQEFQHYLEHFYVAVMQHLCLSSMDAAEWGRELRNIVVRYVGMALRRSSRWFEDGDRVFQPAMANIMPALLESSGVQQRFPMLQAFSAMLSPMLQARLGQWMQEYDQSMRRSDDNLQFEQCAAHHSTSPPPPPQASKPNTLNDTVHTCMTAADGGEHNPTRVDNDFEDLANELMEDTDSNTSQPVTNAVTSETWPLETETGVPLVSNEEALATGAAAAAEASEALLRSSVQSWEAACDVPHSVAERVRTMASHYTEALVPQESPMPPSHAEEPSNSTTRADWVTWEANPYNTSDSRG</sequence>
<feature type="region of interest" description="Disordered" evidence="1">
    <location>
        <begin position="235"/>
        <end position="336"/>
    </location>
</feature>
<feature type="region of interest" description="Disordered" evidence="1">
    <location>
        <begin position="679"/>
        <end position="698"/>
    </location>
</feature>
<feature type="compositionally biased region" description="Polar residues" evidence="1">
    <location>
        <begin position="272"/>
        <end position="286"/>
    </location>
</feature>
<dbReference type="Gene3D" id="3.10.20.90">
    <property type="entry name" value="Phosphatidylinositol 3-kinase Catalytic Subunit, Chain A, domain 1"/>
    <property type="match status" value="1"/>
</dbReference>
<feature type="compositionally biased region" description="Low complexity" evidence="1">
    <location>
        <begin position="237"/>
        <end position="269"/>
    </location>
</feature>
<evidence type="ECO:0000256" key="1">
    <source>
        <dbReference type="SAM" id="MobiDB-lite"/>
    </source>
</evidence>
<dbReference type="Proteomes" id="UP000674318">
    <property type="component" value="Chromosome 13"/>
</dbReference>
<evidence type="ECO:0000259" key="2">
    <source>
        <dbReference type="PROSITE" id="PS50053"/>
    </source>
</evidence>
<feature type="compositionally biased region" description="Polar residues" evidence="1">
    <location>
        <begin position="736"/>
        <end position="750"/>
    </location>
</feature>
<dbReference type="SMART" id="SM00213">
    <property type="entry name" value="UBQ"/>
    <property type="match status" value="1"/>
</dbReference>
<name>A0A836LIX6_9TRYP</name>
<evidence type="ECO:0000313" key="4">
    <source>
        <dbReference type="Proteomes" id="UP000674318"/>
    </source>
</evidence>
<feature type="region of interest" description="Disordered" evidence="1">
    <location>
        <begin position="733"/>
        <end position="753"/>
    </location>
</feature>
<feature type="domain" description="Ubiquitin-like" evidence="2">
    <location>
        <begin position="1"/>
        <end position="75"/>
    </location>
</feature>
<feature type="region of interest" description="Disordered" evidence="1">
    <location>
        <begin position="396"/>
        <end position="448"/>
    </location>
</feature>
<dbReference type="AlphaFoldDB" id="A0A836LIX6"/>
<reference evidence="3 4" key="1">
    <citation type="submission" date="2021-02" db="EMBL/GenBank/DDBJ databases">
        <title>Porcisia hertigi Genome sequencing and assembly.</title>
        <authorList>
            <person name="Almutairi H."/>
            <person name="Gatherer D."/>
        </authorList>
    </citation>
    <scope>NUCLEOTIDE SEQUENCE [LARGE SCALE GENOMIC DNA]</scope>
    <source>
        <strain evidence="3 4">C119</strain>
    </source>
</reference>
<comment type="caution">
    <text evidence="3">The sequence shown here is derived from an EMBL/GenBank/DDBJ whole genome shotgun (WGS) entry which is preliminary data.</text>
</comment>
<dbReference type="RefSeq" id="XP_067758710.1">
    <property type="nucleotide sequence ID" value="XM_067902213.1"/>
</dbReference>
<dbReference type="InterPro" id="IPR000626">
    <property type="entry name" value="Ubiquitin-like_dom"/>
</dbReference>
<protein>
    <recommendedName>
        <fullName evidence="2">Ubiquitin-like domain-containing protein</fullName>
    </recommendedName>
</protein>
<organism evidence="3 4">
    <name type="scientific">Porcisia hertigi</name>
    <dbReference type="NCBI Taxonomy" id="2761500"/>
    <lineage>
        <taxon>Eukaryota</taxon>
        <taxon>Discoba</taxon>
        <taxon>Euglenozoa</taxon>
        <taxon>Kinetoplastea</taxon>
        <taxon>Metakinetoplastina</taxon>
        <taxon>Trypanosomatida</taxon>
        <taxon>Trypanosomatidae</taxon>
        <taxon>Leishmaniinae</taxon>
        <taxon>Porcisia</taxon>
    </lineage>
</organism>